<dbReference type="GO" id="GO:0004659">
    <property type="term" value="F:prenyltransferase activity"/>
    <property type="evidence" value="ECO:0007669"/>
    <property type="project" value="InterPro"/>
</dbReference>
<dbReference type="InterPro" id="IPR000092">
    <property type="entry name" value="Polyprenyl_synt"/>
</dbReference>
<comment type="cofactor">
    <cofactor evidence="1">
        <name>Mg(2+)</name>
        <dbReference type="ChEBI" id="CHEBI:18420"/>
    </cofactor>
</comment>
<dbReference type="CDD" id="cd00685">
    <property type="entry name" value="Trans_IPPS_HT"/>
    <property type="match status" value="1"/>
</dbReference>
<feature type="chain" id="PRO_5031321391" description="Solanesyl diphosphate synthase" evidence="8">
    <location>
        <begin position="21"/>
        <end position="424"/>
    </location>
</feature>
<dbReference type="PROSITE" id="PS00723">
    <property type="entry name" value="POLYPRENYL_SYNTHASE_1"/>
    <property type="match status" value="1"/>
</dbReference>
<dbReference type="SUPFAM" id="SSF48576">
    <property type="entry name" value="Terpenoid synthases"/>
    <property type="match status" value="1"/>
</dbReference>
<dbReference type="Pfam" id="PF00348">
    <property type="entry name" value="polyprenyl_synt"/>
    <property type="match status" value="1"/>
</dbReference>
<dbReference type="PANTHER" id="PTHR12001">
    <property type="entry name" value="GERANYLGERANYL PYROPHOSPHATE SYNTHASE"/>
    <property type="match status" value="1"/>
</dbReference>
<dbReference type="GO" id="GO:1990234">
    <property type="term" value="C:transferase complex"/>
    <property type="evidence" value="ECO:0007669"/>
    <property type="project" value="TreeGrafter"/>
</dbReference>
<evidence type="ECO:0000256" key="8">
    <source>
        <dbReference type="SAM" id="SignalP"/>
    </source>
</evidence>
<dbReference type="GO" id="GO:0006744">
    <property type="term" value="P:ubiquinone biosynthetic process"/>
    <property type="evidence" value="ECO:0007669"/>
    <property type="project" value="TreeGrafter"/>
</dbReference>
<evidence type="ECO:0000256" key="7">
    <source>
        <dbReference type="RuleBase" id="RU004466"/>
    </source>
</evidence>
<dbReference type="PANTHER" id="PTHR12001:SF69">
    <property type="entry name" value="ALL TRANS-POLYPRENYL-DIPHOSPHATE SYNTHASE PDSS1"/>
    <property type="match status" value="1"/>
</dbReference>
<keyword evidence="6" id="KW-0414">Isoprene biosynthesis</keyword>
<sequence length="424" mass="46340">MRSVSTFVAGLLAVAHPTNSFNQGAAPAARRHTPARAMRVRPRQAATLSEAPLDIVPAYEVHAMIPPKGNKHAKKAIKTTEKESIVDKWVSEQDMGGPEPFGLVSEELAPFSDNIKELVETDNPVLSKAARHFFEQRHGKRFRPTIVMLMAKAVAGKLDNQDTEMYMKQAQLGQITEMIHVASLIHDDVLDEADTRRGGEAVHKMYSNKVAVLAGDYLLARASVLLAKLECVNVVQIMASALDSLVQGEIMQIKSAPEDTLEMSYYLRKSYYKTASLICDACKSCAILGGHGINSDITLAAEKFGYHLGLAYQIIDDILDFTATSEVLGKPAMADVSLGLATAPVLYAAQQSKQLRPVIKRRFKEEGDAELAYELVMQTDGVVKAQQLALFHAQSAVDALMELPPSDAQRALIRLTEVVLTRAS</sequence>
<reference evidence="9" key="1">
    <citation type="submission" date="2021-01" db="EMBL/GenBank/DDBJ databases">
        <authorList>
            <person name="Corre E."/>
            <person name="Pelletier E."/>
            <person name="Niang G."/>
            <person name="Scheremetjew M."/>
            <person name="Finn R."/>
            <person name="Kale V."/>
            <person name="Holt S."/>
            <person name="Cochrane G."/>
            <person name="Meng A."/>
            <person name="Brown T."/>
            <person name="Cohen L."/>
        </authorList>
    </citation>
    <scope>NUCLEOTIDE SEQUENCE</scope>
    <source>
        <strain evidence="9">RCC1693</strain>
    </source>
</reference>
<evidence type="ECO:0000313" key="9">
    <source>
        <dbReference type="EMBL" id="CAD9425199.1"/>
    </source>
</evidence>
<keyword evidence="5" id="KW-0460">Magnesium</keyword>
<gene>
    <name evidence="9" type="ORF">FPAR1323_LOCUS10973</name>
</gene>
<keyword evidence="4" id="KW-0479">Metal-binding</keyword>
<dbReference type="SFLD" id="SFLDS00005">
    <property type="entry name" value="Isoprenoid_Synthase_Type_I"/>
    <property type="match status" value="1"/>
</dbReference>
<protein>
    <recommendedName>
        <fullName evidence="10">Solanesyl diphosphate synthase</fullName>
    </recommendedName>
</protein>
<comment type="similarity">
    <text evidence="2 7">Belongs to the FPP/GGPP synthase family.</text>
</comment>
<organism evidence="9">
    <name type="scientific">Florenciella parvula</name>
    <dbReference type="NCBI Taxonomy" id="236787"/>
    <lineage>
        <taxon>Eukaryota</taxon>
        <taxon>Sar</taxon>
        <taxon>Stramenopiles</taxon>
        <taxon>Ochrophyta</taxon>
        <taxon>Dictyochophyceae</taxon>
        <taxon>Florenciellales</taxon>
        <taxon>Florenciella</taxon>
    </lineage>
</organism>
<evidence type="ECO:0000256" key="5">
    <source>
        <dbReference type="ARBA" id="ARBA00022842"/>
    </source>
</evidence>
<evidence type="ECO:0000256" key="3">
    <source>
        <dbReference type="ARBA" id="ARBA00022679"/>
    </source>
</evidence>
<dbReference type="AlphaFoldDB" id="A0A7S2CH76"/>
<dbReference type="InterPro" id="IPR033749">
    <property type="entry name" value="Polyprenyl_synt_CS"/>
</dbReference>
<keyword evidence="8" id="KW-0732">Signal</keyword>
<dbReference type="InterPro" id="IPR008949">
    <property type="entry name" value="Isoprenoid_synthase_dom_sf"/>
</dbReference>
<dbReference type="GO" id="GO:0008299">
    <property type="term" value="P:isoprenoid biosynthetic process"/>
    <property type="evidence" value="ECO:0007669"/>
    <property type="project" value="UniProtKB-KW"/>
</dbReference>
<dbReference type="Gene3D" id="1.10.600.10">
    <property type="entry name" value="Farnesyl Diphosphate Synthase"/>
    <property type="match status" value="1"/>
</dbReference>
<dbReference type="GO" id="GO:0046872">
    <property type="term" value="F:metal ion binding"/>
    <property type="evidence" value="ECO:0007669"/>
    <property type="project" value="UniProtKB-KW"/>
</dbReference>
<accession>A0A7S2CH76</accession>
<dbReference type="EMBL" id="HBGT01020902">
    <property type="protein sequence ID" value="CAD9425199.1"/>
    <property type="molecule type" value="Transcribed_RNA"/>
</dbReference>
<evidence type="ECO:0000256" key="2">
    <source>
        <dbReference type="ARBA" id="ARBA00006706"/>
    </source>
</evidence>
<evidence type="ECO:0000256" key="6">
    <source>
        <dbReference type="ARBA" id="ARBA00023229"/>
    </source>
</evidence>
<keyword evidence="3 7" id="KW-0808">Transferase</keyword>
<feature type="signal peptide" evidence="8">
    <location>
        <begin position="1"/>
        <end position="20"/>
    </location>
</feature>
<evidence type="ECO:0008006" key="10">
    <source>
        <dbReference type="Google" id="ProtNLM"/>
    </source>
</evidence>
<evidence type="ECO:0000256" key="4">
    <source>
        <dbReference type="ARBA" id="ARBA00022723"/>
    </source>
</evidence>
<dbReference type="PROSITE" id="PS00444">
    <property type="entry name" value="POLYPRENYL_SYNTHASE_2"/>
    <property type="match status" value="1"/>
</dbReference>
<evidence type="ECO:0000256" key="1">
    <source>
        <dbReference type="ARBA" id="ARBA00001946"/>
    </source>
</evidence>
<name>A0A7S2CH76_9STRA</name>
<proteinExistence type="inferred from homology"/>